<reference evidence="1 2" key="1">
    <citation type="submission" date="2016-09" db="EMBL/GenBank/DDBJ databases">
        <title>Metabolic pathway, cell adaptation mechanisms and a novel monoxygenase revealed through proteogenomic-transcription analysis of a Sphingomonas haloaromaticamans strain degrading the fungicide ortho-phenylphenol.</title>
        <authorList>
            <person name="Perruchon C."/>
            <person name="Papadopoulou E.S."/>
            <person name="Rousidou C."/>
            <person name="Vasileiadis S."/>
            <person name="Tanou G."/>
            <person name="Amoutzias G."/>
            <person name="Molassiotis A."/>
            <person name="Karpouzas D.G."/>
        </authorList>
    </citation>
    <scope>NUCLEOTIDE SEQUENCE [LARGE SCALE GENOMIC DNA]</scope>
    <source>
        <strain evidence="1 2">P3</strain>
    </source>
</reference>
<dbReference type="RefSeq" id="WP_070934156.1">
    <property type="nucleotide sequence ID" value="NZ_MIPT01000001.1"/>
</dbReference>
<evidence type="ECO:0000313" key="2">
    <source>
        <dbReference type="Proteomes" id="UP000179467"/>
    </source>
</evidence>
<dbReference type="Proteomes" id="UP000179467">
    <property type="component" value="Unassembled WGS sequence"/>
</dbReference>
<dbReference type="AlphaFoldDB" id="A0A1S1HJI1"/>
<protein>
    <submittedName>
        <fullName evidence="1">Uncharacterized protein</fullName>
    </submittedName>
</protein>
<organism evidence="1 2">
    <name type="scientific">Edaphosphingomonas haloaromaticamans</name>
    <dbReference type="NCBI Taxonomy" id="653954"/>
    <lineage>
        <taxon>Bacteria</taxon>
        <taxon>Pseudomonadati</taxon>
        <taxon>Pseudomonadota</taxon>
        <taxon>Alphaproteobacteria</taxon>
        <taxon>Sphingomonadales</taxon>
        <taxon>Rhizorhabdaceae</taxon>
        <taxon>Edaphosphingomonas</taxon>
    </lineage>
</organism>
<comment type="caution">
    <text evidence="1">The sequence shown here is derived from an EMBL/GenBank/DDBJ whole genome shotgun (WGS) entry which is preliminary data.</text>
</comment>
<accession>A0A1S1HJI1</accession>
<proteinExistence type="predicted"/>
<keyword evidence="2" id="KW-1185">Reference proteome</keyword>
<gene>
    <name evidence="1" type="ORF">BHE75_02690</name>
</gene>
<evidence type="ECO:0000313" key="1">
    <source>
        <dbReference type="EMBL" id="OHT20690.1"/>
    </source>
</evidence>
<dbReference type="EMBL" id="MIPT01000001">
    <property type="protein sequence ID" value="OHT20690.1"/>
    <property type="molecule type" value="Genomic_DNA"/>
</dbReference>
<sequence length="117" mass="13036">MANKKSAAYAPRWISYAQQILAGLNDGTRSSESDKTTYRIIARIVQTLAKGNALSDKQRTAFVESIRVRLGKPDFIWVGAIKLTRSQLVPAREFAAGLGLKARNMTPCTLAWPIWRD</sequence>
<name>A0A1S1HJI1_9SPHN</name>